<protein>
    <submittedName>
        <fullName evidence="9">Long-chain fatty acid transport protein, putative</fullName>
    </submittedName>
</protein>
<dbReference type="GO" id="GO:0009279">
    <property type="term" value="C:cell outer membrane"/>
    <property type="evidence" value="ECO:0007669"/>
    <property type="project" value="UniProtKB-SubCell"/>
</dbReference>
<dbReference type="PANTHER" id="PTHR35093:SF8">
    <property type="entry name" value="OUTER MEMBRANE PROTEIN NMB0088-RELATED"/>
    <property type="match status" value="1"/>
</dbReference>
<reference evidence="9 10" key="1">
    <citation type="journal article" date="2005" name="Proc. Natl. Acad. Sci. U.S.A.">
        <title>The genome of Salinibacter ruber: convergence and gene exchange among hyperhalophilic bacteria and archaea.</title>
        <authorList>
            <person name="Mongodin E.F."/>
            <person name="Nelson K.E."/>
            <person name="Daugherty S."/>
            <person name="Deboy R.T."/>
            <person name="Wister J."/>
            <person name="Khouri H."/>
            <person name="Weidman J."/>
            <person name="Walsh D.A."/>
            <person name="Papke R.T."/>
            <person name="Sanchez Perez G."/>
            <person name="Sharma A.K."/>
            <person name="Nesbo C.L."/>
            <person name="MacLeod D."/>
            <person name="Bapteste E."/>
            <person name="Doolittle W.F."/>
            <person name="Charlebois R.L."/>
            <person name="Legault B."/>
            <person name="Rodriguez-Valera F."/>
        </authorList>
    </citation>
    <scope>NUCLEOTIDE SEQUENCE [LARGE SCALE GENOMIC DNA]</scope>
    <source>
        <strain evidence="10">DSM 13855 / CECT 5946 / M31</strain>
    </source>
</reference>
<dbReference type="EnsemblBacteria" id="ABC45815">
    <property type="protein sequence ID" value="ABC45815"/>
    <property type="gene ID" value="SRU_1951"/>
</dbReference>
<keyword evidence="6" id="KW-0472">Membrane</keyword>
<dbReference type="PANTHER" id="PTHR35093">
    <property type="entry name" value="OUTER MEMBRANE PROTEIN NMB0088-RELATED"/>
    <property type="match status" value="1"/>
</dbReference>
<keyword evidence="4" id="KW-0812">Transmembrane</keyword>
<dbReference type="InterPro" id="IPR005017">
    <property type="entry name" value="OMPP1/FadL/TodX"/>
</dbReference>
<proteinExistence type="inferred from homology"/>
<dbReference type="Gene3D" id="2.40.160.60">
    <property type="entry name" value="Outer membrane protein transport protein (OMPP1/FadL/TodX)"/>
    <property type="match status" value="1"/>
</dbReference>
<name>Q2S170_SALRD</name>
<dbReference type="KEGG" id="sru:SRU_1951"/>
<evidence type="ECO:0000256" key="5">
    <source>
        <dbReference type="ARBA" id="ARBA00022729"/>
    </source>
</evidence>
<evidence type="ECO:0000256" key="4">
    <source>
        <dbReference type="ARBA" id="ARBA00022692"/>
    </source>
</evidence>
<feature type="compositionally biased region" description="Polar residues" evidence="8">
    <location>
        <begin position="272"/>
        <end position="281"/>
    </location>
</feature>
<evidence type="ECO:0000256" key="6">
    <source>
        <dbReference type="ARBA" id="ARBA00023136"/>
    </source>
</evidence>
<dbReference type="AlphaFoldDB" id="Q2S170"/>
<keyword evidence="3" id="KW-1134">Transmembrane beta strand</keyword>
<evidence type="ECO:0000256" key="8">
    <source>
        <dbReference type="SAM" id="MobiDB-lite"/>
    </source>
</evidence>
<dbReference type="GO" id="GO:0015483">
    <property type="term" value="F:long-chain fatty acid transporting porin activity"/>
    <property type="evidence" value="ECO:0007669"/>
    <property type="project" value="TreeGrafter"/>
</dbReference>
<dbReference type="eggNOG" id="COG2067">
    <property type="taxonomic scope" value="Bacteria"/>
</dbReference>
<dbReference type="Proteomes" id="UP000008674">
    <property type="component" value="Chromosome"/>
</dbReference>
<evidence type="ECO:0000256" key="2">
    <source>
        <dbReference type="ARBA" id="ARBA00008163"/>
    </source>
</evidence>
<evidence type="ECO:0000256" key="7">
    <source>
        <dbReference type="ARBA" id="ARBA00023237"/>
    </source>
</evidence>
<comment type="subcellular location">
    <subcellularLocation>
        <location evidence="1">Cell outer membrane</location>
        <topology evidence="1">Multi-pass membrane protein</topology>
    </subcellularLocation>
</comment>
<evidence type="ECO:0000256" key="1">
    <source>
        <dbReference type="ARBA" id="ARBA00004571"/>
    </source>
</evidence>
<sequence>MHFAPSVNTLFIRRKKIPSTRVHPSGPLSRNCSSPITAEWAGSPFRDVCPSYWVGDCPSDRRWPRLSPLPLMLLPPRFRALCLTLAMFMGAGLWAPSLVQAQGFGVYEQGSCAMARAGAAVADGCGDGSSIYFNPAHVAGTDGFTASFGTTVIDVGGNFTYDPGAQTSATVDEVDLDNDPLPVPHAYLTYGLTEKIGLGLGTYVPYGLETRWPTRLSDETVFDGAFEGFDNQLQAIYVQPTVSYQVTPNLSIGAGPVAVISSVELNQLQDLSPRTVRNPQTGEPVPDPANPDENLQFSQLGIPFHTAFARSKLDANNEFGLGANIGVSYQASDRVTLGVRYTTPIIVEYEGEATFEQEETGLIFPATSPLAQDLDDDDAPDPTPADGLLASQFSGDGVLTSQSVKTEITFPMQLVAGVSVQATEKLMLLADYQFTGWSSFDKLPLEFGQLEDRTRPEDYEDTHGVRVGAEYDLLAPLTVRAGYLFNTAAAPDKSVTPLLPESERNQFTVGFGWRVTDAVAFNVSYQRLQQNDRRGRVRGALPDEDLSTDLNQGLFSFNANLIGATFTLHL</sequence>
<dbReference type="EMBL" id="CP000159">
    <property type="protein sequence ID" value="ABC45815.1"/>
    <property type="molecule type" value="Genomic_DNA"/>
</dbReference>
<evidence type="ECO:0000313" key="10">
    <source>
        <dbReference type="Proteomes" id="UP000008674"/>
    </source>
</evidence>
<dbReference type="STRING" id="309807.SRU_1951"/>
<keyword evidence="7" id="KW-0998">Cell outer membrane</keyword>
<gene>
    <name evidence="9" type="ordered locus">SRU_1951</name>
</gene>
<evidence type="ECO:0000313" key="9">
    <source>
        <dbReference type="EMBL" id="ABC45815.1"/>
    </source>
</evidence>
<dbReference type="HOGENOM" id="CLU_035981_2_1_10"/>
<organism evidence="9 10">
    <name type="scientific">Salinibacter ruber (strain DSM 13855 / M31)</name>
    <dbReference type="NCBI Taxonomy" id="309807"/>
    <lineage>
        <taxon>Bacteria</taxon>
        <taxon>Pseudomonadati</taxon>
        <taxon>Rhodothermota</taxon>
        <taxon>Rhodothermia</taxon>
        <taxon>Rhodothermales</taxon>
        <taxon>Salinibacteraceae</taxon>
        <taxon>Salinibacter</taxon>
    </lineage>
</organism>
<keyword evidence="5" id="KW-0732">Signal</keyword>
<feature type="region of interest" description="Disordered" evidence="8">
    <location>
        <begin position="272"/>
        <end position="291"/>
    </location>
</feature>
<accession>Q2S170</accession>
<evidence type="ECO:0000256" key="3">
    <source>
        <dbReference type="ARBA" id="ARBA00022452"/>
    </source>
</evidence>
<comment type="similarity">
    <text evidence="2">Belongs to the OmpP1/FadL family.</text>
</comment>
<dbReference type="SUPFAM" id="SSF56935">
    <property type="entry name" value="Porins"/>
    <property type="match status" value="1"/>
</dbReference>
<keyword evidence="10" id="KW-1185">Reference proteome</keyword>
<dbReference type="Pfam" id="PF03349">
    <property type="entry name" value="Toluene_X"/>
    <property type="match status" value="1"/>
</dbReference>
<dbReference type="OrthoDB" id="9922at2"/>